<sequence length="574" mass="63478">MAPTPVGALLWTVVESIVEVFILCVAGWTLARIGVVDRVTQKKMNRINVSLFTPCLLFSKVAFYLTPEKLRELWIIPLMFVAVTFVSAAWGWVLSKMFRLRRSQRSFAMAASMFMNSNSLPIALMQSLVITVPGLKWGADDNEEGMLGRALTYLVVYSTLGMMLRWSYGVRLLGQADEEVDTNGDAHVEAGTSEHPPEPEHPHEHEHEPLLAQDESAFPPSPSEYLHHHAQPTIHTDPFGPFNPEDTVTVTSPGGTVTRTFAHPSHKYRHFADFPSTTTSPSHSAVVIPGSGEDEVEEDEWRDPRTLTTPTTSRWHSFLRRGKRVLHGVNEFMTVPMWASIASLVVACVQPLQHFLDEHARPFKGSVVNAGNCSIPMTLVVLGAYFYTPAATEPEPVQRGRENGLAQRQEGGDSEEPSTASTARTYSASSGQTMLSGMLQTFRLRRKGSASSKWAERRAGREREPRDPARKGERTTVAVAIVSRMILTPAVLLPFFVLSAKLGAHAVFEDPVFLVSSVLLISSPPALTLAQITQAASGDAFERLISKTIFWSYCVFTPPLTILYVMLGMLMTKM</sequence>
<dbReference type="InterPro" id="IPR004776">
    <property type="entry name" value="Mem_transp_PIN-like"/>
</dbReference>
<feature type="region of interest" description="Disordered" evidence="5">
    <location>
        <begin position="393"/>
        <end position="430"/>
    </location>
</feature>
<feature type="compositionally biased region" description="Basic and acidic residues" evidence="5">
    <location>
        <begin position="454"/>
        <end position="473"/>
    </location>
</feature>
<feature type="transmembrane region" description="Helical" evidence="6">
    <location>
        <begin position="550"/>
        <end position="571"/>
    </location>
</feature>
<accession>A0A167K4K6</accession>
<gene>
    <name evidence="7" type="ORF">CALVIDRAFT_501851</name>
</gene>
<protein>
    <recommendedName>
        <fullName evidence="9">Auxin efflux carrier</fullName>
    </recommendedName>
</protein>
<organism evidence="7 8">
    <name type="scientific">Calocera viscosa (strain TUFC12733)</name>
    <dbReference type="NCBI Taxonomy" id="1330018"/>
    <lineage>
        <taxon>Eukaryota</taxon>
        <taxon>Fungi</taxon>
        <taxon>Dikarya</taxon>
        <taxon>Basidiomycota</taxon>
        <taxon>Agaricomycotina</taxon>
        <taxon>Dacrymycetes</taxon>
        <taxon>Dacrymycetales</taxon>
        <taxon>Dacrymycetaceae</taxon>
        <taxon>Calocera</taxon>
    </lineage>
</organism>
<keyword evidence="4 6" id="KW-0472">Membrane</keyword>
<feature type="transmembrane region" description="Helical" evidence="6">
    <location>
        <begin position="476"/>
        <end position="500"/>
    </location>
</feature>
<feature type="transmembrane region" description="Helical" evidence="6">
    <location>
        <begin position="512"/>
        <end position="530"/>
    </location>
</feature>
<feature type="transmembrane region" description="Helical" evidence="6">
    <location>
        <begin position="73"/>
        <end position="95"/>
    </location>
</feature>
<proteinExistence type="predicted"/>
<feature type="compositionally biased region" description="Acidic residues" evidence="5">
    <location>
        <begin position="292"/>
        <end position="301"/>
    </location>
</feature>
<feature type="transmembrane region" description="Helical" evidence="6">
    <location>
        <begin position="150"/>
        <end position="168"/>
    </location>
</feature>
<evidence type="ECO:0000256" key="3">
    <source>
        <dbReference type="ARBA" id="ARBA00022989"/>
    </source>
</evidence>
<dbReference type="EMBL" id="KV417296">
    <property type="protein sequence ID" value="KZO94250.1"/>
    <property type="molecule type" value="Genomic_DNA"/>
</dbReference>
<feature type="compositionally biased region" description="Basic and acidic residues" evidence="5">
    <location>
        <begin position="195"/>
        <end position="209"/>
    </location>
</feature>
<evidence type="ECO:0000256" key="1">
    <source>
        <dbReference type="ARBA" id="ARBA00004141"/>
    </source>
</evidence>
<feature type="transmembrane region" description="Helical" evidence="6">
    <location>
        <begin position="6"/>
        <end position="35"/>
    </location>
</feature>
<keyword evidence="8" id="KW-1185">Reference proteome</keyword>
<comment type="subcellular location">
    <subcellularLocation>
        <location evidence="1">Membrane</location>
        <topology evidence="1">Multi-pass membrane protein</topology>
    </subcellularLocation>
</comment>
<dbReference type="OrthoDB" id="2499604at2759"/>
<feature type="transmembrane region" description="Helical" evidence="6">
    <location>
        <begin position="107"/>
        <end position="130"/>
    </location>
</feature>
<reference evidence="7 8" key="1">
    <citation type="journal article" date="2016" name="Mol. Biol. Evol.">
        <title>Comparative Genomics of Early-Diverging Mushroom-Forming Fungi Provides Insights into the Origins of Lignocellulose Decay Capabilities.</title>
        <authorList>
            <person name="Nagy L.G."/>
            <person name="Riley R."/>
            <person name="Tritt A."/>
            <person name="Adam C."/>
            <person name="Daum C."/>
            <person name="Floudas D."/>
            <person name="Sun H."/>
            <person name="Yadav J.S."/>
            <person name="Pangilinan J."/>
            <person name="Larsson K.H."/>
            <person name="Matsuura K."/>
            <person name="Barry K."/>
            <person name="Labutti K."/>
            <person name="Kuo R."/>
            <person name="Ohm R.A."/>
            <person name="Bhattacharya S.S."/>
            <person name="Shirouzu T."/>
            <person name="Yoshinaga Y."/>
            <person name="Martin F.M."/>
            <person name="Grigoriev I.V."/>
            <person name="Hibbett D.S."/>
        </authorList>
    </citation>
    <scope>NUCLEOTIDE SEQUENCE [LARGE SCALE GENOMIC DNA]</scope>
    <source>
        <strain evidence="7 8">TUFC12733</strain>
    </source>
</reference>
<feature type="transmembrane region" description="Helical" evidence="6">
    <location>
        <begin position="47"/>
        <end position="67"/>
    </location>
</feature>
<dbReference type="GO" id="GO:0055085">
    <property type="term" value="P:transmembrane transport"/>
    <property type="evidence" value="ECO:0007669"/>
    <property type="project" value="InterPro"/>
</dbReference>
<dbReference type="GO" id="GO:0005783">
    <property type="term" value="C:endoplasmic reticulum"/>
    <property type="evidence" value="ECO:0007669"/>
    <property type="project" value="TreeGrafter"/>
</dbReference>
<evidence type="ECO:0000256" key="6">
    <source>
        <dbReference type="SAM" id="Phobius"/>
    </source>
</evidence>
<dbReference type="Pfam" id="PF03547">
    <property type="entry name" value="Mem_trans"/>
    <property type="match status" value="1"/>
</dbReference>
<feature type="region of interest" description="Disordered" evidence="5">
    <location>
        <begin position="273"/>
        <end position="310"/>
    </location>
</feature>
<keyword evidence="3 6" id="KW-1133">Transmembrane helix</keyword>
<evidence type="ECO:0008006" key="9">
    <source>
        <dbReference type="Google" id="ProtNLM"/>
    </source>
</evidence>
<evidence type="ECO:0000313" key="8">
    <source>
        <dbReference type="Proteomes" id="UP000076738"/>
    </source>
</evidence>
<evidence type="ECO:0000256" key="4">
    <source>
        <dbReference type="ARBA" id="ARBA00023136"/>
    </source>
</evidence>
<dbReference type="STRING" id="1330018.A0A167K4K6"/>
<feature type="compositionally biased region" description="Low complexity" evidence="5">
    <location>
        <begin position="418"/>
        <end position="430"/>
    </location>
</feature>
<evidence type="ECO:0000256" key="2">
    <source>
        <dbReference type="ARBA" id="ARBA00022692"/>
    </source>
</evidence>
<dbReference type="PANTHER" id="PTHR31794:SF2">
    <property type="entry name" value="AUXIN EFFLUX TRANSPORTER FAMILY PROTEIN (EUROFUNG)"/>
    <property type="match status" value="1"/>
</dbReference>
<name>A0A167K4K6_CALVF</name>
<keyword evidence="2 6" id="KW-0812">Transmembrane</keyword>
<dbReference type="GO" id="GO:0016020">
    <property type="term" value="C:membrane"/>
    <property type="evidence" value="ECO:0007669"/>
    <property type="project" value="UniProtKB-SubCell"/>
</dbReference>
<feature type="region of interest" description="Disordered" evidence="5">
    <location>
        <begin position="446"/>
        <end position="473"/>
    </location>
</feature>
<dbReference type="AlphaFoldDB" id="A0A167K4K6"/>
<dbReference type="Proteomes" id="UP000076738">
    <property type="component" value="Unassembled WGS sequence"/>
</dbReference>
<evidence type="ECO:0000256" key="5">
    <source>
        <dbReference type="SAM" id="MobiDB-lite"/>
    </source>
</evidence>
<evidence type="ECO:0000313" key="7">
    <source>
        <dbReference type="EMBL" id="KZO94250.1"/>
    </source>
</evidence>
<feature type="region of interest" description="Disordered" evidence="5">
    <location>
        <begin position="186"/>
        <end position="237"/>
    </location>
</feature>
<dbReference type="PANTHER" id="PTHR31794">
    <property type="entry name" value="AUXIN EFFLUX TRANSPORTER FAMILY PROTEIN (EUROFUNG)"/>
    <property type="match status" value="1"/>
</dbReference>